<evidence type="ECO:0000313" key="2">
    <source>
        <dbReference type="Proteomes" id="UP000662703"/>
    </source>
</evidence>
<sequence length="105" mass="11502">MDSFTVTLCSDEEPYVRFTCDAIRIDGGICLVPEWTYSPDGVDRSPVRLIRLLDMPLERAEGLGGGYVLRTPLPRSVLAGQIPAALDGKVEAVYIPLKVRAPGRE</sequence>
<name>A0ABS0AMA1_9GAMM</name>
<protein>
    <submittedName>
        <fullName evidence="1">Uncharacterized protein</fullName>
    </submittedName>
</protein>
<comment type="caution">
    <text evidence="1">The sequence shown here is derived from an EMBL/GenBank/DDBJ whole genome shotgun (WGS) entry which is preliminary data.</text>
</comment>
<dbReference type="RefSeq" id="WP_194864103.1">
    <property type="nucleotide sequence ID" value="NZ_ARXX01000005.1"/>
</dbReference>
<dbReference type="EMBL" id="ARXX01000005">
    <property type="protein sequence ID" value="MBF5055263.1"/>
    <property type="molecule type" value="Genomic_DNA"/>
</dbReference>
<gene>
    <name evidence="1" type="ORF">Y5W_00557</name>
</gene>
<keyword evidence="2" id="KW-1185">Reference proteome</keyword>
<accession>A0ABS0AMA1</accession>
<organism evidence="1 2">
    <name type="scientific">Alloalcanivorax profundimaris</name>
    <dbReference type="NCBI Taxonomy" id="2735259"/>
    <lineage>
        <taxon>Bacteria</taxon>
        <taxon>Pseudomonadati</taxon>
        <taxon>Pseudomonadota</taxon>
        <taxon>Gammaproteobacteria</taxon>
        <taxon>Oceanospirillales</taxon>
        <taxon>Alcanivoracaceae</taxon>
        <taxon>Alloalcanivorax</taxon>
    </lineage>
</organism>
<proteinExistence type="predicted"/>
<evidence type="ECO:0000313" key="1">
    <source>
        <dbReference type="EMBL" id="MBF5055263.1"/>
    </source>
</evidence>
<dbReference type="Proteomes" id="UP000662703">
    <property type="component" value="Unassembled WGS sequence"/>
</dbReference>
<reference evidence="1 2" key="1">
    <citation type="submission" date="2012-09" db="EMBL/GenBank/DDBJ databases">
        <title>Genome Sequence of alkane-degrading Bacterium Alcanivorax sp. 521-1.</title>
        <authorList>
            <person name="Lai Q."/>
            <person name="Shao Z."/>
        </authorList>
    </citation>
    <scope>NUCLEOTIDE SEQUENCE [LARGE SCALE GENOMIC DNA]</scope>
    <source>
        <strain evidence="1 2">521-1</strain>
    </source>
</reference>